<dbReference type="EMBL" id="BAABXL010000001">
    <property type="protein sequence ID" value="GAA6268097.1"/>
    <property type="molecule type" value="Genomic_DNA"/>
</dbReference>
<dbReference type="Proteomes" id="UP001600894">
    <property type="component" value="Unassembled WGS sequence"/>
</dbReference>
<evidence type="ECO:0000313" key="1">
    <source>
        <dbReference type="EMBL" id="GAA6268097.1"/>
    </source>
</evidence>
<keyword evidence="2" id="KW-1185">Reference proteome</keyword>
<dbReference type="RefSeq" id="WP_390469443.1">
    <property type="nucleotide sequence ID" value="NZ_BAABXL010000001.1"/>
</dbReference>
<accession>A0ABQ0AVP4</accession>
<proteinExistence type="predicted"/>
<sequence>MNKHTTDTETLNSIDLQTILKEALDAGILDLSTEKLLKYIRMRKQQKKDQELLKQHIEKFYPIWQNNKGVYLSYLPAADKPKGHRIL</sequence>
<gene>
    <name evidence="1" type="ORF">F130042H8_11570</name>
</gene>
<protein>
    <submittedName>
        <fullName evidence="1">Uncharacterized protein</fullName>
    </submittedName>
</protein>
<organism evidence="1 2">
    <name type="scientific">Enterocloster alcoholdehydrogenati</name>
    <dbReference type="NCBI Taxonomy" id="2547410"/>
    <lineage>
        <taxon>Bacteria</taxon>
        <taxon>Bacillati</taxon>
        <taxon>Bacillota</taxon>
        <taxon>Clostridia</taxon>
        <taxon>Lachnospirales</taxon>
        <taxon>Lachnospiraceae</taxon>
        <taxon>Enterocloster</taxon>
    </lineage>
</organism>
<comment type="caution">
    <text evidence="1">The sequence shown here is derived from an EMBL/GenBank/DDBJ whole genome shotgun (WGS) entry which is preliminary data.</text>
</comment>
<evidence type="ECO:0000313" key="2">
    <source>
        <dbReference type="Proteomes" id="UP001600894"/>
    </source>
</evidence>
<name>A0ABQ0AVP4_9FIRM</name>
<reference evidence="1 2" key="1">
    <citation type="submission" date="2024-04" db="EMBL/GenBank/DDBJ databases">
        <title>Defined microbial consortia suppress multidrug-resistant proinflammatory Enterobacteriaceae via ecological control.</title>
        <authorList>
            <person name="Furuichi M."/>
            <person name="Kawaguchi T."/>
            <person name="Pust M."/>
            <person name="Yasuma K."/>
            <person name="Plichta D."/>
            <person name="Hasegawa N."/>
            <person name="Ohya T."/>
            <person name="Bhattarai S."/>
            <person name="Sasajima S."/>
            <person name="Aoto Y."/>
            <person name="Tuganbaev T."/>
            <person name="Yaginuma M."/>
            <person name="Ueda M."/>
            <person name="Okahashi N."/>
            <person name="Amafuji K."/>
            <person name="Kiridooshi Y."/>
            <person name="Sugita K."/>
            <person name="Strazar M."/>
            <person name="Skelly A."/>
            <person name="Suda W."/>
            <person name="Hattori M."/>
            <person name="Nakamoto N."/>
            <person name="Caballero S."/>
            <person name="Norman J."/>
            <person name="Olle B."/>
            <person name="Tanoue T."/>
            <person name="Arita M."/>
            <person name="Bucci V."/>
            <person name="Atarashi K."/>
            <person name="Xavier R."/>
            <person name="Honda K."/>
        </authorList>
    </citation>
    <scope>NUCLEOTIDE SEQUENCE [LARGE SCALE GENOMIC DNA]</scope>
    <source>
        <strain evidence="2">f13</strain>
    </source>
</reference>